<dbReference type="GO" id="GO:0005524">
    <property type="term" value="F:ATP binding"/>
    <property type="evidence" value="ECO:0007669"/>
    <property type="project" value="UniProtKB-KW"/>
</dbReference>
<dbReference type="EMBL" id="BJUZ01000002">
    <property type="protein sequence ID" value="GEK94184.1"/>
    <property type="molecule type" value="Genomic_DNA"/>
</dbReference>
<dbReference type="InterPro" id="IPR002586">
    <property type="entry name" value="CobQ/CobB/MinD/ParA_Nub-bd_dom"/>
</dbReference>
<organism evidence="4 5">
    <name type="scientific">Gluconobacter wancherniae NBRC 103581</name>
    <dbReference type="NCBI Taxonomy" id="656744"/>
    <lineage>
        <taxon>Bacteria</taxon>
        <taxon>Pseudomonadati</taxon>
        <taxon>Pseudomonadota</taxon>
        <taxon>Alphaproteobacteria</taxon>
        <taxon>Acetobacterales</taxon>
        <taxon>Acetobacteraceae</taxon>
        <taxon>Gluconobacter</taxon>
    </lineage>
</organism>
<evidence type="ECO:0000313" key="4">
    <source>
        <dbReference type="EMBL" id="GEK94184.1"/>
    </source>
</evidence>
<name>A0A511B184_9PROT</name>
<evidence type="ECO:0000256" key="1">
    <source>
        <dbReference type="ARBA" id="ARBA00022741"/>
    </source>
</evidence>
<accession>A0A511B184</accession>
<dbReference type="PIRSF" id="PIRSF003092">
    <property type="entry name" value="MinD"/>
    <property type="match status" value="1"/>
</dbReference>
<reference evidence="4 5" key="1">
    <citation type="submission" date="2019-07" db="EMBL/GenBank/DDBJ databases">
        <title>Whole genome shotgun sequence of Gluconobacter wancherniae NBRC 103581.</title>
        <authorList>
            <person name="Hosoyama A."/>
            <person name="Uohara A."/>
            <person name="Ohji S."/>
            <person name="Ichikawa N."/>
        </authorList>
    </citation>
    <scope>NUCLEOTIDE SEQUENCE [LARGE SCALE GENOMIC DNA]</scope>
    <source>
        <strain evidence="4 5">NBRC 103581</strain>
    </source>
</reference>
<dbReference type="PANTHER" id="PTHR43384:SF4">
    <property type="entry name" value="CELLULOSE BIOSYNTHESIS PROTEIN BCSQ-RELATED"/>
    <property type="match status" value="1"/>
</dbReference>
<dbReference type="OrthoDB" id="9816297at2"/>
<gene>
    <name evidence="4" type="ORF">GWA01_19540</name>
</gene>
<comment type="caution">
    <text evidence="4">The sequence shown here is derived from an EMBL/GenBank/DDBJ whole genome shotgun (WGS) entry which is preliminary data.</text>
</comment>
<evidence type="ECO:0000313" key="5">
    <source>
        <dbReference type="Proteomes" id="UP000321230"/>
    </source>
</evidence>
<keyword evidence="2" id="KW-0067">ATP-binding</keyword>
<dbReference type="SUPFAM" id="SSF52540">
    <property type="entry name" value="P-loop containing nucleoside triphosphate hydrolases"/>
    <property type="match status" value="1"/>
</dbReference>
<evidence type="ECO:0000256" key="2">
    <source>
        <dbReference type="ARBA" id="ARBA00022840"/>
    </source>
</evidence>
<dbReference type="InterPro" id="IPR050625">
    <property type="entry name" value="ParA/MinD_ATPase"/>
</dbReference>
<feature type="domain" description="CobQ/CobB/MinD/ParA nucleotide binding" evidence="3">
    <location>
        <begin position="29"/>
        <end position="247"/>
    </location>
</feature>
<dbReference type="Proteomes" id="UP000321230">
    <property type="component" value="Unassembled WGS sequence"/>
</dbReference>
<dbReference type="Gene3D" id="3.40.50.300">
    <property type="entry name" value="P-loop containing nucleotide triphosphate hydrolases"/>
    <property type="match status" value="1"/>
</dbReference>
<dbReference type="InterPro" id="IPR027417">
    <property type="entry name" value="P-loop_NTPase"/>
</dbReference>
<dbReference type="GO" id="GO:0051782">
    <property type="term" value="P:negative regulation of cell division"/>
    <property type="evidence" value="ECO:0007669"/>
    <property type="project" value="TreeGrafter"/>
</dbReference>
<dbReference type="GO" id="GO:0005829">
    <property type="term" value="C:cytosol"/>
    <property type="evidence" value="ECO:0007669"/>
    <property type="project" value="TreeGrafter"/>
</dbReference>
<sequence>MFQNRPITSISEEITQKNSLSSAFKTQFIAVASGKGGVGKTWFTISLAQRLARQGHKVLIFDGDFGLANVDIQLGLMPQYDLVDVLGRRIALGDAIQSCTLGQAKFDVLPGRAGVPAAAGIDSGTLNGLLTALRKMSKYDVVLLDLCAGIDPVTRHLSAMSDILLAVTTEEPTALTDVYAVMKLYARDRVRLGEKSTDCRLVINQVSTHRSGQQTFDKLAQACKNFLGWTPVLAGMIRKDTRVPAAIRMQSSILVTTPNSFASVDVARLADRLNIPENASLAF</sequence>
<dbReference type="AlphaFoldDB" id="A0A511B184"/>
<protein>
    <submittedName>
        <fullName evidence="4">Site-determining protein</fullName>
    </submittedName>
</protein>
<keyword evidence="1" id="KW-0547">Nucleotide-binding</keyword>
<dbReference type="InterPro" id="IPR025501">
    <property type="entry name" value="MinD_FleN"/>
</dbReference>
<dbReference type="Pfam" id="PF01656">
    <property type="entry name" value="CbiA"/>
    <property type="match status" value="1"/>
</dbReference>
<keyword evidence="5" id="KW-1185">Reference proteome</keyword>
<evidence type="ECO:0000259" key="3">
    <source>
        <dbReference type="Pfam" id="PF01656"/>
    </source>
</evidence>
<proteinExistence type="predicted"/>
<dbReference type="PANTHER" id="PTHR43384">
    <property type="entry name" value="SEPTUM SITE-DETERMINING PROTEIN MIND HOMOLOG, CHLOROPLASTIC-RELATED"/>
    <property type="match status" value="1"/>
</dbReference>
<dbReference type="GO" id="GO:0016887">
    <property type="term" value="F:ATP hydrolysis activity"/>
    <property type="evidence" value="ECO:0007669"/>
    <property type="project" value="TreeGrafter"/>
</dbReference>
<dbReference type="GO" id="GO:0009898">
    <property type="term" value="C:cytoplasmic side of plasma membrane"/>
    <property type="evidence" value="ECO:0007669"/>
    <property type="project" value="TreeGrafter"/>
</dbReference>